<keyword evidence="1" id="KW-1133">Transmembrane helix</keyword>
<feature type="transmembrane region" description="Helical" evidence="1">
    <location>
        <begin position="342"/>
        <end position="359"/>
    </location>
</feature>
<keyword evidence="3" id="KW-1185">Reference proteome</keyword>
<proteinExistence type="predicted"/>
<dbReference type="EMBL" id="BQXH01000009">
    <property type="protein sequence ID" value="GKS81456.1"/>
    <property type="molecule type" value="Genomic_DNA"/>
</dbReference>
<feature type="transmembrane region" description="Helical" evidence="1">
    <location>
        <begin position="187"/>
        <end position="207"/>
    </location>
</feature>
<feature type="transmembrane region" description="Helical" evidence="1">
    <location>
        <begin position="421"/>
        <end position="442"/>
    </location>
</feature>
<sequence length="525" mass="58550">MNKQRVRELLKVNLRYANPQQTTQQRGKGKIGRKLTRSLYWQYFYSGLIFLLVYGLVMGFVNFSQLPGRFTYYVALFGIIAFSQGISAIYNVFFESNDLPSFLPLPFTQGEIFTAKILIITLSTVPLVLPVVILFILTGIRAQVFWPLAIILGLLLFVVFMSIIFALCSLIVFGLTKTNFFKKHRQLVTSLLLIIAMGASIVGVLTLNQQANGAASGVDQGKISLLLPFFYGITEPFQLSGILSWLGLLLVAGGLLLILGRFFIPKLLEQLSATMPTEQKINKKHVAHQSLAQILAHYNLRLIGKANLMLQMVTSSVMFPLIFAISFSVSGDYNFSRLGDEMLGVTFVGGILVSLVTTNQSSLPANAISLEKQNFEFIRSLPLEMRTFLKAKFLIILQVQEALACGVIVIIGVLLHFPMLHLVSLLAGSLLGTYLSSLYYFYRDYRLLQLDWTEISQLFTRGMGKLGVAINMFVTLFVGALLLTFTTIGIKFTPLVVNLLVGIVILGGSIGWLLHYRQIWRTKLL</sequence>
<feature type="transmembrane region" description="Helical" evidence="1">
    <location>
        <begin position="144"/>
        <end position="175"/>
    </location>
</feature>
<feature type="transmembrane region" description="Helical" evidence="1">
    <location>
        <begin position="495"/>
        <end position="514"/>
    </location>
</feature>
<evidence type="ECO:0000256" key="1">
    <source>
        <dbReference type="SAM" id="Phobius"/>
    </source>
</evidence>
<evidence type="ECO:0000313" key="2">
    <source>
        <dbReference type="EMBL" id="GKS81456.1"/>
    </source>
</evidence>
<comment type="caution">
    <text evidence="2">The sequence shown here is derived from an EMBL/GenBank/DDBJ whole genome shotgun (WGS) entry which is preliminary data.</text>
</comment>
<feature type="transmembrane region" description="Helical" evidence="1">
    <location>
        <begin position="70"/>
        <end position="93"/>
    </location>
</feature>
<gene>
    <name evidence="2" type="ORF">LPAF129_11420</name>
</gene>
<dbReference type="RefSeq" id="WP_244055201.1">
    <property type="nucleotide sequence ID" value="NZ_BQXH01000009.1"/>
</dbReference>
<feature type="transmembrane region" description="Helical" evidence="1">
    <location>
        <begin position="43"/>
        <end position="64"/>
    </location>
</feature>
<evidence type="ECO:0000313" key="3">
    <source>
        <dbReference type="Proteomes" id="UP001055149"/>
    </source>
</evidence>
<dbReference type="Proteomes" id="UP001055149">
    <property type="component" value="Unassembled WGS sequence"/>
</dbReference>
<feature type="transmembrane region" description="Helical" evidence="1">
    <location>
        <begin position="308"/>
        <end position="330"/>
    </location>
</feature>
<reference evidence="2" key="1">
    <citation type="journal article" date="2022" name="Int. J. Syst. Evol. Microbiol.">
        <title>A novel species of lactic acid bacteria, Ligilactobacillus pabuli sp. nov., isolated from alfalfa silage.</title>
        <authorList>
            <person name="Tohno M."/>
            <person name="Tanizawa Y."/>
            <person name="Sawada H."/>
            <person name="Sakamoto M."/>
            <person name="Ohkuma M."/>
            <person name="Kobayashi H."/>
        </authorList>
    </citation>
    <scope>NUCLEOTIDE SEQUENCE</scope>
    <source>
        <strain evidence="2">AF129</strain>
    </source>
</reference>
<feature type="transmembrane region" description="Helical" evidence="1">
    <location>
        <begin position="242"/>
        <end position="264"/>
    </location>
</feature>
<keyword evidence="1" id="KW-0812">Transmembrane</keyword>
<feature type="transmembrane region" description="Helical" evidence="1">
    <location>
        <begin position="113"/>
        <end position="138"/>
    </location>
</feature>
<feature type="transmembrane region" description="Helical" evidence="1">
    <location>
        <begin position="463"/>
        <end position="483"/>
    </location>
</feature>
<accession>A0ABQ5JHA3</accession>
<keyword evidence="1" id="KW-0472">Membrane</keyword>
<protein>
    <submittedName>
        <fullName evidence="2">ABC transporter</fullName>
    </submittedName>
</protein>
<organism evidence="2 3">
    <name type="scientific">Ligilactobacillus pabuli</name>
    <dbReference type="NCBI Taxonomy" id="2886039"/>
    <lineage>
        <taxon>Bacteria</taxon>
        <taxon>Bacillati</taxon>
        <taxon>Bacillota</taxon>
        <taxon>Bacilli</taxon>
        <taxon>Lactobacillales</taxon>
        <taxon>Lactobacillaceae</taxon>
        <taxon>Ligilactobacillus</taxon>
    </lineage>
</organism>
<name>A0ABQ5JHA3_9LACO</name>
<feature type="transmembrane region" description="Helical" evidence="1">
    <location>
        <begin position="393"/>
        <end position="415"/>
    </location>
</feature>